<reference evidence="2" key="1">
    <citation type="submission" date="2020-09" db="EMBL/GenBank/DDBJ databases">
        <title>Streptomyces canutascabiei sp. nov., which causes potato common scab and is distributed across the world.</title>
        <authorList>
            <person name="Nguyen H.P."/>
            <person name="Weisberg A.J."/>
            <person name="Chang J.H."/>
            <person name="Clarke C.R."/>
        </authorList>
    </citation>
    <scope>NUCLEOTIDE SEQUENCE</scope>
    <source>
        <strain evidence="2">ID-01-6.2a</strain>
    </source>
</reference>
<feature type="region of interest" description="Disordered" evidence="1">
    <location>
        <begin position="1"/>
        <end position="47"/>
    </location>
</feature>
<dbReference type="GeneID" id="79929882"/>
<evidence type="ECO:0000256" key="1">
    <source>
        <dbReference type="SAM" id="MobiDB-lite"/>
    </source>
</evidence>
<dbReference type="EMBL" id="JACYXT010000018">
    <property type="protein sequence ID" value="MBD9728076.1"/>
    <property type="molecule type" value="Genomic_DNA"/>
</dbReference>
<evidence type="ECO:0000313" key="3">
    <source>
        <dbReference type="Proteomes" id="UP000661025"/>
    </source>
</evidence>
<gene>
    <name evidence="2" type="ORF">IHE70_33865</name>
</gene>
<sequence length="47" mass="4573">MNATEALAPAQSVPRSPRHVSAGAAPRTSSGGSFAQGRTVGGPDLPG</sequence>
<accession>A0A927LBB9</accession>
<name>A0A927LBB9_9ACTN</name>
<evidence type="ECO:0000313" key="2">
    <source>
        <dbReference type="EMBL" id="MBD9728076.1"/>
    </source>
</evidence>
<dbReference type="RefSeq" id="WP_179202446.1">
    <property type="nucleotide sequence ID" value="NZ_CP119182.1"/>
</dbReference>
<proteinExistence type="predicted"/>
<organism evidence="2 3">
    <name type="scientific">Streptomyces caniscabiei</name>
    <dbReference type="NCBI Taxonomy" id="2746961"/>
    <lineage>
        <taxon>Bacteria</taxon>
        <taxon>Bacillati</taxon>
        <taxon>Actinomycetota</taxon>
        <taxon>Actinomycetes</taxon>
        <taxon>Kitasatosporales</taxon>
        <taxon>Streptomycetaceae</taxon>
        <taxon>Streptomyces</taxon>
    </lineage>
</organism>
<protein>
    <submittedName>
        <fullName evidence="2">Uncharacterized protein</fullName>
    </submittedName>
</protein>
<dbReference type="AlphaFoldDB" id="A0A927LBB9"/>
<comment type="caution">
    <text evidence="2">The sequence shown here is derived from an EMBL/GenBank/DDBJ whole genome shotgun (WGS) entry which is preliminary data.</text>
</comment>
<dbReference type="Proteomes" id="UP000661025">
    <property type="component" value="Unassembled WGS sequence"/>
</dbReference>